<dbReference type="STRING" id="1469647.BC351_02430"/>
<dbReference type="InterPro" id="IPR004839">
    <property type="entry name" value="Aminotransferase_I/II_large"/>
</dbReference>
<dbReference type="AlphaFoldDB" id="A0A1V4HT60"/>
<comment type="subunit">
    <text evidence="4">Homodimer.</text>
</comment>
<dbReference type="Gene3D" id="3.40.640.10">
    <property type="entry name" value="Type I PLP-dependent aspartate aminotransferase-like (Major domain)"/>
    <property type="match status" value="1"/>
</dbReference>
<dbReference type="PROSITE" id="PS50949">
    <property type="entry name" value="HTH_GNTR"/>
    <property type="match status" value="1"/>
</dbReference>
<evidence type="ECO:0000256" key="7">
    <source>
        <dbReference type="ARBA" id="ARBA00022898"/>
    </source>
</evidence>
<sequence length="475" mass="55157">MNEKGMAADDGKRLFKQVYDHVIHRIEHGEWKAHEKLPSIRQLAEELGVHRLTVFRAYQMLKHNEKVYVKEKSGYYVNPNDPDRVVLEYGEDQPIVASGKLINSLSDIQRVSAAYQFSQALIDPNLLPNLFLSDYVKKVFDLYPKLMGTYSTVQGDEELREVLSRYMMQNHHTQLQASDIMITTGAQQAIDLLSRIFISPMDAVMIERPTYSAAIDIFRQQRARFIPVDIHHYGYDIANVERLMKQYKPRFFYMNPTFHNPTGYTVPSSQRKQLVELAERYRCLLIEDDAFHDMHFDGPPPQPLFTYDTEGWVVYLRSFSKYVAPGLRICAIIASPTVMKLLFTAKSLADNGSPLVNQKIFLHYFQSERLQQHIEKLRIALQVRRDIMEKELTPTGWNWVSPRGGLNLWIKLPEAIPVEQFLKECMQQSISFVPGIICDPLRKMRSQIRLSYSFINEKQLQQGVKNLVTVADRYS</sequence>
<comment type="caution">
    <text evidence="12">The sequence shown here is derived from an EMBL/GenBank/DDBJ whole genome shotgun (WGS) entry which is preliminary data.</text>
</comment>
<keyword evidence="13" id="KW-1185">Reference proteome</keyword>
<gene>
    <name evidence="12" type="ORF">BC351_02430</name>
</gene>
<dbReference type="GO" id="GO:0030170">
    <property type="term" value="F:pyridoxal phosphate binding"/>
    <property type="evidence" value="ECO:0007669"/>
    <property type="project" value="InterPro"/>
</dbReference>
<keyword evidence="6" id="KW-0808">Transferase</keyword>
<evidence type="ECO:0000256" key="8">
    <source>
        <dbReference type="ARBA" id="ARBA00023015"/>
    </source>
</evidence>
<comment type="similarity">
    <text evidence="3">Belongs to the class-I pyridoxal-phosphate-dependent aminotransferase family.</text>
</comment>
<dbReference type="SMART" id="SM00345">
    <property type="entry name" value="HTH_GNTR"/>
    <property type="match status" value="1"/>
</dbReference>
<keyword evidence="9" id="KW-0238">DNA-binding</keyword>
<dbReference type="Pfam" id="PF00155">
    <property type="entry name" value="Aminotran_1_2"/>
    <property type="match status" value="1"/>
</dbReference>
<dbReference type="FunFam" id="3.40.640.10:FF:000053">
    <property type="entry name" value="Aminotransferase, class I"/>
    <property type="match status" value="1"/>
</dbReference>
<evidence type="ECO:0000256" key="6">
    <source>
        <dbReference type="ARBA" id="ARBA00022679"/>
    </source>
</evidence>
<feature type="domain" description="HTH gntR-type" evidence="11">
    <location>
        <begin position="12"/>
        <end position="80"/>
    </location>
</feature>
<dbReference type="SUPFAM" id="SSF53383">
    <property type="entry name" value="PLP-dependent transferases"/>
    <property type="match status" value="1"/>
</dbReference>
<evidence type="ECO:0000256" key="9">
    <source>
        <dbReference type="ARBA" id="ARBA00023125"/>
    </source>
</evidence>
<dbReference type="GO" id="GO:0003700">
    <property type="term" value="F:DNA-binding transcription factor activity"/>
    <property type="evidence" value="ECO:0007669"/>
    <property type="project" value="InterPro"/>
</dbReference>
<dbReference type="GO" id="GO:0008483">
    <property type="term" value="F:transaminase activity"/>
    <property type="evidence" value="ECO:0007669"/>
    <property type="project" value="UniProtKB-KW"/>
</dbReference>
<keyword evidence="7" id="KW-0663">Pyridoxal phosphate</keyword>
<evidence type="ECO:0000256" key="3">
    <source>
        <dbReference type="ARBA" id="ARBA00007441"/>
    </source>
</evidence>
<protein>
    <submittedName>
        <fullName evidence="12">GntR family transcriptional regulator</fullName>
    </submittedName>
</protein>
<dbReference type="InterPro" id="IPR036390">
    <property type="entry name" value="WH_DNA-bd_sf"/>
</dbReference>
<dbReference type="Gene3D" id="1.10.10.10">
    <property type="entry name" value="Winged helix-like DNA-binding domain superfamily/Winged helix DNA-binding domain"/>
    <property type="match status" value="1"/>
</dbReference>
<reference evidence="13" key="1">
    <citation type="submission" date="2016-07" db="EMBL/GenBank/DDBJ databases">
        <authorList>
            <person name="Florea S."/>
            <person name="Webb J.S."/>
            <person name="Jaromczyk J."/>
            <person name="Schardl C.L."/>
        </authorList>
    </citation>
    <scope>NUCLEOTIDE SEQUENCE [LARGE SCALE GENOMIC DNA]</scope>
    <source>
        <strain evidence="13">CY1</strain>
    </source>
</reference>
<keyword evidence="5" id="KW-0032">Aminotransferase</keyword>
<dbReference type="Pfam" id="PF00392">
    <property type="entry name" value="GntR"/>
    <property type="match status" value="1"/>
</dbReference>
<organism evidence="12 13">
    <name type="scientific">Paenibacillus ferrarius</name>
    <dbReference type="NCBI Taxonomy" id="1469647"/>
    <lineage>
        <taxon>Bacteria</taxon>
        <taxon>Bacillati</taxon>
        <taxon>Bacillota</taxon>
        <taxon>Bacilli</taxon>
        <taxon>Bacillales</taxon>
        <taxon>Paenibacillaceae</taxon>
        <taxon>Paenibacillus</taxon>
    </lineage>
</organism>
<dbReference type="InterPro" id="IPR015421">
    <property type="entry name" value="PyrdxlP-dep_Trfase_major"/>
</dbReference>
<evidence type="ECO:0000256" key="2">
    <source>
        <dbReference type="ARBA" id="ARBA00005384"/>
    </source>
</evidence>
<evidence type="ECO:0000256" key="4">
    <source>
        <dbReference type="ARBA" id="ARBA00011738"/>
    </source>
</evidence>
<comment type="cofactor">
    <cofactor evidence="1">
        <name>pyridoxal 5'-phosphate</name>
        <dbReference type="ChEBI" id="CHEBI:597326"/>
    </cofactor>
</comment>
<dbReference type="GO" id="GO:0003677">
    <property type="term" value="F:DNA binding"/>
    <property type="evidence" value="ECO:0007669"/>
    <property type="project" value="UniProtKB-KW"/>
</dbReference>
<evidence type="ECO:0000313" key="12">
    <source>
        <dbReference type="EMBL" id="OPH62114.1"/>
    </source>
</evidence>
<keyword evidence="8" id="KW-0805">Transcription regulation</keyword>
<dbReference type="InterPro" id="IPR015422">
    <property type="entry name" value="PyrdxlP-dep_Trfase_small"/>
</dbReference>
<dbReference type="InterPro" id="IPR000524">
    <property type="entry name" value="Tscrpt_reg_HTH_GntR"/>
</dbReference>
<dbReference type="InterPro" id="IPR051446">
    <property type="entry name" value="HTH_trans_reg/aminotransferase"/>
</dbReference>
<dbReference type="CDD" id="cd07377">
    <property type="entry name" value="WHTH_GntR"/>
    <property type="match status" value="1"/>
</dbReference>
<keyword evidence="10" id="KW-0804">Transcription</keyword>
<evidence type="ECO:0000313" key="13">
    <source>
        <dbReference type="Proteomes" id="UP000190626"/>
    </source>
</evidence>
<dbReference type="InterPro" id="IPR015424">
    <property type="entry name" value="PyrdxlP-dep_Trfase"/>
</dbReference>
<dbReference type="RefSeq" id="WP_079409110.1">
    <property type="nucleotide sequence ID" value="NZ_MBTG01000001.1"/>
</dbReference>
<dbReference type="InterPro" id="IPR036388">
    <property type="entry name" value="WH-like_DNA-bd_sf"/>
</dbReference>
<evidence type="ECO:0000256" key="5">
    <source>
        <dbReference type="ARBA" id="ARBA00022576"/>
    </source>
</evidence>
<dbReference type="SUPFAM" id="SSF46785">
    <property type="entry name" value="Winged helix' DNA-binding domain"/>
    <property type="match status" value="1"/>
</dbReference>
<evidence type="ECO:0000259" key="11">
    <source>
        <dbReference type="PROSITE" id="PS50949"/>
    </source>
</evidence>
<evidence type="ECO:0000256" key="10">
    <source>
        <dbReference type="ARBA" id="ARBA00023163"/>
    </source>
</evidence>
<dbReference type="Proteomes" id="UP000190626">
    <property type="component" value="Unassembled WGS sequence"/>
</dbReference>
<dbReference type="EMBL" id="MBTG01000001">
    <property type="protein sequence ID" value="OPH62114.1"/>
    <property type="molecule type" value="Genomic_DNA"/>
</dbReference>
<evidence type="ECO:0000256" key="1">
    <source>
        <dbReference type="ARBA" id="ARBA00001933"/>
    </source>
</evidence>
<dbReference type="Gene3D" id="3.90.1150.10">
    <property type="entry name" value="Aspartate Aminotransferase, domain 1"/>
    <property type="match status" value="1"/>
</dbReference>
<dbReference type="PANTHER" id="PTHR46577:SF1">
    <property type="entry name" value="HTH-TYPE TRANSCRIPTIONAL REGULATORY PROTEIN GABR"/>
    <property type="match status" value="1"/>
</dbReference>
<dbReference type="PANTHER" id="PTHR46577">
    <property type="entry name" value="HTH-TYPE TRANSCRIPTIONAL REGULATORY PROTEIN GABR"/>
    <property type="match status" value="1"/>
</dbReference>
<proteinExistence type="inferred from homology"/>
<comment type="similarity">
    <text evidence="2">In the C-terminal section; belongs to the class-I pyridoxal-phosphate-dependent aminotransferase family.</text>
</comment>
<accession>A0A1V4HT60</accession>
<name>A0A1V4HT60_9BACL</name>
<dbReference type="CDD" id="cd00609">
    <property type="entry name" value="AAT_like"/>
    <property type="match status" value="1"/>
</dbReference>